<evidence type="ECO:0000256" key="3">
    <source>
        <dbReference type="ARBA" id="ARBA00022448"/>
    </source>
</evidence>
<evidence type="ECO:0000256" key="6">
    <source>
        <dbReference type="ARBA" id="ARBA00022989"/>
    </source>
</evidence>
<evidence type="ECO:0000256" key="8">
    <source>
        <dbReference type="PROSITE-ProRule" id="PRU00282"/>
    </source>
</evidence>
<keyword evidence="5" id="KW-0677">Repeat</keyword>
<feature type="transmembrane region" description="Helical" evidence="9">
    <location>
        <begin position="899"/>
        <end position="918"/>
    </location>
</feature>
<dbReference type="PROSITE" id="PS50920">
    <property type="entry name" value="SOLCAR"/>
    <property type="match status" value="2"/>
</dbReference>
<evidence type="ECO:0000256" key="2">
    <source>
        <dbReference type="ARBA" id="ARBA00006375"/>
    </source>
</evidence>
<dbReference type="AlphaFoldDB" id="A0A1Q9DNV9"/>
<feature type="chain" id="PRO_5012299737" evidence="10">
    <location>
        <begin position="18"/>
        <end position="934"/>
    </location>
</feature>
<comment type="similarity">
    <text evidence="2">Belongs to the mitochondrial carrier (TC 2.A.29) family.</text>
</comment>
<dbReference type="SUPFAM" id="SSF103506">
    <property type="entry name" value="Mitochondrial carrier"/>
    <property type="match status" value="1"/>
</dbReference>
<keyword evidence="3" id="KW-0813">Transport</keyword>
<keyword evidence="4 8" id="KW-0812">Transmembrane</keyword>
<feature type="signal peptide" evidence="10">
    <location>
        <begin position="1"/>
        <end position="17"/>
    </location>
</feature>
<sequence length="934" mass="102659">MRFGWWLLLVHRHASHAQPETMVTEVTWEGPRDVVFSMEDVRPMGLDDIASVLPAAGPFRWTEDADAPDHFVVEMMQMLQPAFREKLVPLLESRFLGSSHPCEKDVATHCPRHKTHLPLHCLGLHEQHVSSACVKEVQHAVPFVCSREIHQFCSHHHSRGRAGLLSCLEEHGVHLTGRCADAVVAARHALASLEWSHKRVSNSQTTTLTSHSKSHLQPRTLPFCFMAFCGRSGDPFRAARCSLASDALSAQRSPGCLRQESRHLSSPSWSSVGGTTLLGVLGFRPTRHSRIARRFGKRRDWLGSSLRAAGIAALVMISISLADVSSATEGSSFEETVATNPVSLTSASQTPTPAPTGPKSLFGPFLDRWATVTVDSDTENEYWELGPFRFLRKETSVLEVVISGFLAGFLVELSNALLLHPLDTLKTRLQTGQSLLPPDPSLLYERLYDGFIPVLATVPALSVFWAVKDVVRRSLIGMVKATLPLPAADILSSTLASACGEAAYVAVKTPGQVLKIEQQTAVFDEDRLRQRYSEQDLSYTSKTFLWDFGRLWEESLRSFPILCTVDVPQVALRTALFVSLHDSGSFPSGAGSDILAFTMASAIASVVCTPLDVARTQLVLSGKGIQRLPATLWDIHESQGVAGLLAGWLPRLLWNGLIVGAVLGLCRLQYEDARAIFLVDVLDRFETVVQPTTAAAAAGDHHKVLDHAAHPAGHSHPHRAHNHAVGERCLPGWDGPKAAGCCIRRWSPHCGLSCSVSDCNADPGWEFRWADFRTHPYICCPKVTRRSEYLGGQKICPEGWKVEEHGHGHCCRKPWTWDCGEHCAHEQCKDNIALAWHPVDDKTEEYKCCPEMPTGIKVDGSFEKVEEAVRRGDAALSEIDAMGSSWVARPLDLSTVTRIQVAAVGGVLATVLLVLCICSSQRALPKRSHEHKDH</sequence>
<dbReference type="GO" id="GO:0016020">
    <property type="term" value="C:membrane"/>
    <property type="evidence" value="ECO:0007669"/>
    <property type="project" value="UniProtKB-SubCell"/>
</dbReference>
<dbReference type="Gene3D" id="1.50.40.10">
    <property type="entry name" value="Mitochondrial carrier domain"/>
    <property type="match status" value="2"/>
</dbReference>
<reference evidence="11 12" key="1">
    <citation type="submission" date="2016-02" db="EMBL/GenBank/DDBJ databases">
        <title>Genome analysis of coral dinoflagellate symbionts highlights evolutionary adaptations to a symbiotic lifestyle.</title>
        <authorList>
            <person name="Aranda M."/>
            <person name="Li Y."/>
            <person name="Liew Y.J."/>
            <person name="Baumgarten S."/>
            <person name="Simakov O."/>
            <person name="Wilson M."/>
            <person name="Piel J."/>
            <person name="Ashoor H."/>
            <person name="Bougouffa S."/>
            <person name="Bajic V.B."/>
            <person name="Ryu T."/>
            <person name="Ravasi T."/>
            <person name="Bayer T."/>
            <person name="Micklem G."/>
            <person name="Kim H."/>
            <person name="Bhak J."/>
            <person name="Lajeunesse T.C."/>
            <person name="Voolstra C.R."/>
        </authorList>
    </citation>
    <scope>NUCLEOTIDE SEQUENCE [LARGE SCALE GENOMIC DNA]</scope>
    <source>
        <strain evidence="11 12">CCMP2467</strain>
    </source>
</reference>
<keyword evidence="6 9" id="KW-1133">Transmembrane helix</keyword>
<dbReference type="InterPro" id="IPR018108">
    <property type="entry name" value="MCP_transmembrane"/>
</dbReference>
<dbReference type="EMBL" id="LSRX01000453">
    <property type="protein sequence ID" value="OLP96864.1"/>
    <property type="molecule type" value="Genomic_DNA"/>
</dbReference>
<gene>
    <name evidence="11" type="primary">SAMC2</name>
    <name evidence="11" type="ORF">AK812_SmicGene20874</name>
</gene>
<evidence type="ECO:0000313" key="11">
    <source>
        <dbReference type="EMBL" id="OLP96864.1"/>
    </source>
</evidence>
<evidence type="ECO:0000256" key="4">
    <source>
        <dbReference type="ARBA" id="ARBA00022692"/>
    </source>
</evidence>
<evidence type="ECO:0000256" key="10">
    <source>
        <dbReference type="SAM" id="SignalP"/>
    </source>
</evidence>
<evidence type="ECO:0000256" key="9">
    <source>
        <dbReference type="SAM" id="Phobius"/>
    </source>
</evidence>
<name>A0A1Q9DNV9_SYMMI</name>
<organism evidence="11 12">
    <name type="scientific">Symbiodinium microadriaticum</name>
    <name type="common">Dinoflagellate</name>
    <name type="synonym">Zooxanthella microadriatica</name>
    <dbReference type="NCBI Taxonomy" id="2951"/>
    <lineage>
        <taxon>Eukaryota</taxon>
        <taxon>Sar</taxon>
        <taxon>Alveolata</taxon>
        <taxon>Dinophyceae</taxon>
        <taxon>Suessiales</taxon>
        <taxon>Symbiodiniaceae</taxon>
        <taxon>Symbiodinium</taxon>
    </lineage>
</organism>
<dbReference type="Proteomes" id="UP000186817">
    <property type="component" value="Unassembled WGS sequence"/>
</dbReference>
<dbReference type="InterPro" id="IPR023395">
    <property type="entry name" value="MCP_dom_sf"/>
</dbReference>
<dbReference type="PANTHER" id="PTHR45667">
    <property type="entry name" value="S-ADENOSYLMETHIONINE MITOCHONDRIAL CARRIER PROTEIN"/>
    <property type="match status" value="1"/>
</dbReference>
<comment type="caution">
    <text evidence="11">The sequence shown here is derived from an EMBL/GenBank/DDBJ whole genome shotgun (WGS) entry which is preliminary data.</text>
</comment>
<keyword evidence="7 8" id="KW-0472">Membrane</keyword>
<proteinExistence type="inferred from homology"/>
<comment type="subcellular location">
    <subcellularLocation>
        <location evidence="1">Membrane</location>
        <topology evidence="1">Multi-pass membrane protein</topology>
    </subcellularLocation>
</comment>
<accession>A0A1Q9DNV9</accession>
<protein>
    <submittedName>
        <fullName evidence="11">Putative S-adenosylmethionine carrier 2, chloroplastic</fullName>
    </submittedName>
</protein>
<evidence type="ECO:0000256" key="5">
    <source>
        <dbReference type="ARBA" id="ARBA00022737"/>
    </source>
</evidence>
<feature type="repeat" description="Solcar" evidence="8">
    <location>
        <begin position="395"/>
        <end position="474"/>
    </location>
</feature>
<dbReference type="Pfam" id="PF00153">
    <property type="entry name" value="Mito_carr"/>
    <property type="match status" value="1"/>
</dbReference>
<evidence type="ECO:0000256" key="1">
    <source>
        <dbReference type="ARBA" id="ARBA00004141"/>
    </source>
</evidence>
<keyword evidence="12" id="KW-1185">Reference proteome</keyword>
<feature type="repeat" description="Solcar" evidence="8">
    <location>
        <begin position="588"/>
        <end position="672"/>
    </location>
</feature>
<evidence type="ECO:0000313" key="12">
    <source>
        <dbReference type="Proteomes" id="UP000186817"/>
    </source>
</evidence>
<dbReference type="OrthoDB" id="276989at2759"/>
<evidence type="ECO:0000256" key="7">
    <source>
        <dbReference type="ARBA" id="ARBA00023136"/>
    </source>
</evidence>
<keyword evidence="10" id="KW-0732">Signal</keyword>